<dbReference type="AlphaFoldDB" id="A0A212F9F0"/>
<dbReference type="Proteomes" id="UP000007151">
    <property type="component" value="Unassembled WGS sequence"/>
</dbReference>
<accession>A0A212F9F0</accession>
<keyword evidence="2" id="KW-1185">Reference proteome</keyword>
<dbReference type="InParanoid" id="A0A212F9F0"/>
<evidence type="ECO:0000313" key="1">
    <source>
        <dbReference type="EMBL" id="OWR50339.1"/>
    </source>
</evidence>
<reference evidence="1 2" key="1">
    <citation type="journal article" date="2011" name="Cell">
        <title>The monarch butterfly genome yields insights into long-distance migration.</title>
        <authorList>
            <person name="Zhan S."/>
            <person name="Merlin C."/>
            <person name="Boore J.L."/>
            <person name="Reppert S.M."/>
        </authorList>
    </citation>
    <scope>NUCLEOTIDE SEQUENCE [LARGE SCALE GENOMIC DNA]</scope>
    <source>
        <strain evidence="1">F-2</strain>
    </source>
</reference>
<feature type="non-terminal residue" evidence="1">
    <location>
        <position position="1"/>
    </location>
</feature>
<dbReference type="EMBL" id="AGBW02009606">
    <property type="protein sequence ID" value="OWR50339.1"/>
    <property type="molecule type" value="Genomic_DNA"/>
</dbReference>
<sequence length="245" mass="28429">LNLSLLCKPPRRGSSVCDIKRPLGVLVCTICRLAIAETWSTHYYEALYRELLVTTEFQCITVTNWDPMRSVLRLNHFEMFTTIQFSTTKLKHFTTAREFLLNYLVVSYLVEQRPVNAGNSFWLSVQTTIVYETEWYIYIVFLSVSGEMRPRLRELDHNRSLGLGLGPTFPGRKFIEASLDITIFSNDQIKVLNINLFSYYVNAAPSDQKVNLKRLQNLMRNENFFDNFSDSSIHHTKHQEVADGI</sequence>
<name>A0A212F9F0_DANPL</name>
<proteinExistence type="predicted"/>
<organism evidence="1 2">
    <name type="scientific">Danaus plexippus plexippus</name>
    <dbReference type="NCBI Taxonomy" id="278856"/>
    <lineage>
        <taxon>Eukaryota</taxon>
        <taxon>Metazoa</taxon>
        <taxon>Ecdysozoa</taxon>
        <taxon>Arthropoda</taxon>
        <taxon>Hexapoda</taxon>
        <taxon>Insecta</taxon>
        <taxon>Pterygota</taxon>
        <taxon>Neoptera</taxon>
        <taxon>Endopterygota</taxon>
        <taxon>Lepidoptera</taxon>
        <taxon>Glossata</taxon>
        <taxon>Ditrysia</taxon>
        <taxon>Papilionoidea</taxon>
        <taxon>Nymphalidae</taxon>
        <taxon>Danainae</taxon>
        <taxon>Danaini</taxon>
        <taxon>Danaina</taxon>
        <taxon>Danaus</taxon>
        <taxon>Danaus</taxon>
    </lineage>
</organism>
<protein>
    <submittedName>
        <fullName evidence="1">Uncharacterized protein</fullName>
    </submittedName>
</protein>
<comment type="caution">
    <text evidence="1">The sequence shown here is derived from an EMBL/GenBank/DDBJ whole genome shotgun (WGS) entry which is preliminary data.</text>
</comment>
<gene>
    <name evidence="1" type="ORF">KGM_214341B</name>
</gene>
<dbReference type="KEGG" id="dpl:KGM_214341B"/>
<evidence type="ECO:0000313" key="2">
    <source>
        <dbReference type="Proteomes" id="UP000007151"/>
    </source>
</evidence>